<dbReference type="Pfam" id="PF07850">
    <property type="entry name" value="Renin_r"/>
    <property type="match status" value="1"/>
</dbReference>
<dbReference type="GO" id="GO:0038023">
    <property type="term" value="F:signaling receptor activity"/>
    <property type="evidence" value="ECO:0007669"/>
    <property type="project" value="InterPro"/>
</dbReference>
<dbReference type="GO" id="GO:0009897">
    <property type="term" value="C:external side of plasma membrane"/>
    <property type="evidence" value="ECO:0007669"/>
    <property type="project" value="TreeGrafter"/>
</dbReference>
<dbReference type="PROSITE" id="PS51257">
    <property type="entry name" value="PROKAR_LIPOPROTEIN"/>
    <property type="match status" value="1"/>
</dbReference>
<dbReference type="InterPro" id="IPR012493">
    <property type="entry name" value="Renin_rcpt"/>
</dbReference>
<dbReference type="PANTHER" id="PTHR13351">
    <property type="entry name" value="RENIN RECEPTOR"/>
    <property type="match status" value="1"/>
</dbReference>
<evidence type="ECO:0000313" key="3">
    <source>
        <dbReference type="Proteomes" id="UP001177023"/>
    </source>
</evidence>
<feature type="non-terminal residue" evidence="2">
    <location>
        <position position="237"/>
    </location>
</feature>
<accession>A0AA36D9Z1</accession>
<dbReference type="EMBL" id="CATQJA010002665">
    <property type="protein sequence ID" value="CAJ0583859.1"/>
    <property type="molecule type" value="Genomic_DNA"/>
</dbReference>
<reference evidence="2" key="1">
    <citation type="submission" date="2023-06" db="EMBL/GenBank/DDBJ databases">
        <authorList>
            <person name="Delattre M."/>
        </authorList>
    </citation>
    <scope>NUCLEOTIDE SEQUENCE</scope>
    <source>
        <strain evidence="2">AF72</strain>
    </source>
</reference>
<feature type="domain" description="Renin receptor-like C-terminal transmembrane spanning segment" evidence="1">
    <location>
        <begin position="165"/>
        <end position="237"/>
    </location>
</feature>
<evidence type="ECO:0000259" key="1">
    <source>
        <dbReference type="Pfam" id="PF07850"/>
    </source>
</evidence>
<evidence type="ECO:0000313" key="2">
    <source>
        <dbReference type="EMBL" id="CAJ0583859.1"/>
    </source>
</evidence>
<keyword evidence="3" id="KW-1185">Reference proteome</keyword>
<organism evidence="2 3">
    <name type="scientific">Mesorhabditis spiculigera</name>
    <dbReference type="NCBI Taxonomy" id="96644"/>
    <lineage>
        <taxon>Eukaryota</taxon>
        <taxon>Metazoa</taxon>
        <taxon>Ecdysozoa</taxon>
        <taxon>Nematoda</taxon>
        <taxon>Chromadorea</taxon>
        <taxon>Rhabditida</taxon>
        <taxon>Rhabditina</taxon>
        <taxon>Rhabditomorpha</taxon>
        <taxon>Rhabditoidea</taxon>
        <taxon>Rhabditidae</taxon>
        <taxon>Mesorhabditinae</taxon>
        <taxon>Mesorhabditis</taxon>
    </lineage>
</organism>
<dbReference type="Proteomes" id="UP001177023">
    <property type="component" value="Unassembled WGS sequence"/>
</dbReference>
<sequence length="237" mass="26193">MSSQMRWVAGLLALVLACSASTILLLRAVLMLGPQLLLNKDRSSPEIPTLNEQSFLDFPLKGAFRYNHESLEQALALTFGADREICSQINASRNPLTSHQNYLSLTKSNLVDSVHRKCFCHKLSFLLQVYGGQAVVEVIANSTPIQEKSSASAHNIVKRAVGDDPKEKDPFTLLRQQYNVSVAVSSDYAAIFAIFAGENLGSSSLSSYLYIAVGIWNMDPGRDSIIYRMTTTRMKKD</sequence>
<proteinExistence type="predicted"/>
<protein>
    <recommendedName>
        <fullName evidence="1">Renin receptor-like C-terminal transmembrane spanning segment domain-containing protein</fullName>
    </recommendedName>
</protein>
<gene>
    <name evidence="2" type="ORF">MSPICULIGERA_LOCUS21928</name>
</gene>
<dbReference type="InterPro" id="IPR056780">
    <property type="entry name" value="Renin_r_C"/>
</dbReference>
<dbReference type="AlphaFoldDB" id="A0AA36D9Z1"/>
<dbReference type="GO" id="GO:0030177">
    <property type="term" value="P:positive regulation of Wnt signaling pathway"/>
    <property type="evidence" value="ECO:0007669"/>
    <property type="project" value="TreeGrafter"/>
</dbReference>
<comment type="caution">
    <text evidence="2">The sequence shown here is derived from an EMBL/GenBank/DDBJ whole genome shotgun (WGS) entry which is preliminary data.</text>
</comment>
<dbReference type="PANTHER" id="PTHR13351:SF1">
    <property type="entry name" value="RENIN RECEPTOR"/>
    <property type="match status" value="1"/>
</dbReference>
<name>A0AA36D9Z1_9BILA</name>